<keyword evidence="5" id="KW-0378">Hydrolase</keyword>
<dbReference type="GO" id="GO:0016787">
    <property type="term" value="F:hydrolase activity"/>
    <property type="evidence" value="ECO:0007669"/>
    <property type="project" value="UniProtKB-KW"/>
</dbReference>
<keyword evidence="4" id="KW-0547">Nucleotide-binding</keyword>
<evidence type="ECO:0000256" key="7">
    <source>
        <dbReference type="ARBA" id="ARBA00023212"/>
    </source>
</evidence>
<evidence type="ECO:0000256" key="3">
    <source>
        <dbReference type="ARBA" id="ARBA00022490"/>
    </source>
</evidence>
<dbReference type="Gene3D" id="3.90.640.10">
    <property type="entry name" value="Actin, Chain A, domain 4"/>
    <property type="match status" value="1"/>
</dbReference>
<evidence type="ECO:0000256" key="5">
    <source>
        <dbReference type="ARBA" id="ARBA00022801"/>
    </source>
</evidence>
<dbReference type="InterPro" id="IPR043129">
    <property type="entry name" value="ATPase_NBD"/>
</dbReference>
<evidence type="ECO:0000256" key="4">
    <source>
        <dbReference type="ARBA" id="ARBA00022741"/>
    </source>
</evidence>
<dbReference type="Pfam" id="PF00022">
    <property type="entry name" value="Actin"/>
    <property type="match status" value="1"/>
</dbReference>
<comment type="catalytic activity">
    <reaction evidence="8">
        <text>ATP + H2O = ADP + phosphate + H(+)</text>
        <dbReference type="Rhea" id="RHEA:13065"/>
        <dbReference type="ChEBI" id="CHEBI:15377"/>
        <dbReference type="ChEBI" id="CHEBI:15378"/>
        <dbReference type="ChEBI" id="CHEBI:30616"/>
        <dbReference type="ChEBI" id="CHEBI:43474"/>
        <dbReference type="ChEBI" id="CHEBI:456216"/>
    </reaction>
</comment>
<evidence type="ECO:0008006" key="12">
    <source>
        <dbReference type="Google" id="ProtNLM"/>
    </source>
</evidence>
<evidence type="ECO:0000313" key="10">
    <source>
        <dbReference type="EnsemblMetazoa" id="SMAR009932-PA"/>
    </source>
</evidence>
<dbReference type="FunFam" id="3.30.420.40:FF:000150">
    <property type="entry name" value="Actin-related protein 7"/>
    <property type="match status" value="1"/>
</dbReference>
<evidence type="ECO:0000256" key="2">
    <source>
        <dbReference type="ARBA" id="ARBA00006752"/>
    </source>
</evidence>
<dbReference type="FunFam" id="3.30.420.40:FF:000058">
    <property type="entry name" value="Putative actin-related protein 5"/>
    <property type="match status" value="1"/>
</dbReference>
<evidence type="ECO:0000256" key="6">
    <source>
        <dbReference type="ARBA" id="ARBA00022840"/>
    </source>
</evidence>
<keyword evidence="7" id="KW-0206">Cytoskeleton</keyword>
<dbReference type="PhylomeDB" id="T1J8A7"/>
<evidence type="ECO:0000313" key="11">
    <source>
        <dbReference type="Proteomes" id="UP000014500"/>
    </source>
</evidence>
<keyword evidence="6" id="KW-0067">ATP-binding</keyword>
<name>T1J8A7_STRMM</name>
<reference evidence="10" key="2">
    <citation type="submission" date="2015-02" db="UniProtKB">
        <authorList>
            <consortium name="EnsemblMetazoa"/>
        </authorList>
    </citation>
    <scope>IDENTIFICATION</scope>
</reference>
<keyword evidence="11" id="KW-1185">Reference proteome</keyword>
<dbReference type="STRING" id="126957.T1J8A7"/>
<sequence>MSGGDATRSSCEAAIVIDNGSGLVKAGFAGDDSPTVVFPSVVGCPKHPNVIIGSMSKDLYVGDEAMQRRGVLSIHYPIEHGIVVDWESMERIWVHLFNNELRIDPSSHPLLLTEAPFNPKQNREKMAQIIFEKFNVPATFVSIQAVLSLYASGRTTGLVLDSGDGVTHSVPIYEGYALPHAILRLDLAGRDITEYLCRLLTEKGFVFTTSAEREIVRELKEKLGYVAQDYEKELVEAAINPESVEKCHELPDGQLIAISDERFRGPEAMFKPSLVGLEYPGLHEIVFDSIMKCEIDIRKDLFCNVVLSGGNTVFPGLAERLQTELSKLRCRPIPSRIVFPPERKYSVWIGGSILASLATFQPMWVTRQEYMEFGSAIVHRKCF</sequence>
<dbReference type="PRINTS" id="PR00190">
    <property type="entry name" value="ACTIN"/>
</dbReference>
<dbReference type="EMBL" id="JH431951">
    <property type="status" value="NOT_ANNOTATED_CDS"/>
    <property type="molecule type" value="Genomic_DNA"/>
</dbReference>
<dbReference type="PROSITE" id="PS01132">
    <property type="entry name" value="ACTINS_ACT_LIKE"/>
    <property type="match status" value="1"/>
</dbReference>
<comment type="subcellular location">
    <subcellularLocation>
        <location evidence="1">Cytoplasm</location>
        <location evidence="1">Cytoskeleton</location>
    </subcellularLocation>
</comment>
<dbReference type="AlphaFoldDB" id="T1J8A7"/>
<evidence type="ECO:0000256" key="1">
    <source>
        <dbReference type="ARBA" id="ARBA00004245"/>
    </source>
</evidence>
<dbReference type="GO" id="GO:0005856">
    <property type="term" value="C:cytoskeleton"/>
    <property type="evidence" value="ECO:0007669"/>
    <property type="project" value="UniProtKB-SubCell"/>
</dbReference>
<keyword evidence="3" id="KW-0963">Cytoplasm</keyword>
<dbReference type="FunFam" id="3.90.640.10:FF:000047">
    <property type="entry name" value="Actin, alpha skeletal muscle"/>
    <property type="match status" value="1"/>
</dbReference>
<dbReference type="eggNOG" id="KOG0676">
    <property type="taxonomic scope" value="Eukaryota"/>
</dbReference>
<dbReference type="HOGENOM" id="CLU_027965_0_2_1"/>
<protein>
    <recommendedName>
        <fullName evidence="12">Actin</fullName>
    </recommendedName>
</protein>
<dbReference type="Proteomes" id="UP000014500">
    <property type="component" value="Unassembled WGS sequence"/>
</dbReference>
<dbReference type="InterPro" id="IPR020902">
    <property type="entry name" value="Actin/actin-like_CS"/>
</dbReference>
<evidence type="ECO:0000256" key="8">
    <source>
        <dbReference type="ARBA" id="ARBA00049360"/>
    </source>
</evidence>
<reference evidence="11" key="1">
    <citation type="submission" date="2011-05" db="EMBL/GenBank/DDBJ databases">
        <authorList>
            <person name="Richards S.R."/>
            <person name="Qu J."/>
            <person name="Jiang H."/>
            <person name="Jhangiani S.N."/>
            <person name="Agravi P."/>
            <person name="Goodspeed R."/>
            <person name="Gross S."/>
            <person name="Mandapat C."/>
            <person name="Jackson L."/>
            <person name="Mathew T."/>
            <person name="Pu L."/>
            <person name="Thornton R."/>
            <person name="Saada N."/>
            <person name="Wilczek-Boney K.B."/>
            <person name="Lee S."/>
            <person name="Kovar C."/>
            <person name="Wu Y."/>
            <person name="Scherer S.E."/>
            <person name="Worley K.C."/>
            <person name="Muzny D.M."/>
            <person name="Gibbs R."/>
        </authorList>
    </citation>
    <scope>NUCLEOTIDE SEQUENCE</scope>
    <source>
        <strain evidence="11">Brora</strain>
    </source>
</reference>
<dbReference type="PANTHER" id="PTHR11937">
    <property type="entry name" value="ACTIN"/>
    <property type="match status" value="1"/>
</dbReference>
<dbReference type="Gene3D" id="3.30.420.40">
    <property type="match status" value="2"/>
</dbReference>
<dbReference type="GO" id="GO:0005524">
    <property type="term" value="F:ATP binding"/>
    <property type="evidence" value="ECO:0007669"/>
    <property type="project" value="UniProtKB-KW"/>
</dbReference>
<dbReference type="FunFam" id="3.30.420.40:FF:000205">
    <property type="entry name" value="Actin, alpha skeletal muscle"/>
    <property type="match status" value="1"/>
</dbReference>
<evidence type="ECO:0000256" key="9">
    <source>
        <dbReference type="RuleBase" id="RU000487"/>
    </source>
</evidence>
<dbReference type="SMART" id="SM00268">
    <property type="entry name" value="ACTIN"/>
    <property type="match status" value="1"/>
</dbReference>
<dbReference type="InterPro" id="IPR004000">
    <property type="entry name" value="Actin"/>
</dbReference>
<organism evidence="10 11">
    <name type="scientific">Strigamia maritima</name>
    <name type="common">European centipede</name>
    <name type="synonym">Geophilus maritimus</name>
    <dbReference type="NCBI Taxonomy" id="126957"/>
    <lineage>
        <taxon>Eukaryota</taxon>
        <taxon>Metazoa</taxon>
        <taxon>Ecdysozoa</taxon>
        <taxon>Arthropoda</taxon>
        <taxon>Myriapoda</taxon>
        <taxon>Chilopoda</taxon>
        <taxon>Pleurostigmophora</taxon>
        <taxon>Geophilomorpha</taxon>
        <taxon>Linotaeniidae</taxon>
        <taxon>Strigamia</taxon>
    </lineage>
</organism>
<comment type="similarity">
    <text evidence="2 9">Belongs to the actin family.</text>
</comment>
<accession>T1J8A7</accession>
<proteinExistence type="inferred from homology"/>
<dbReference type="EnsemblMetazoa" id="SMAR009932-RA">
    <property type="protein sequence ID" value="SMAR009932-PA"/>
    <property type="gene ID" value="SMAR009932"/>
</dbReference>
<dbReference type="SUPFAM" id="SSF53067">
    <property type="entry name" value="Actin-like ATPase domain"/>
    <property type="match status" value="2"/>
</dbReference>